<comment type="caution">
    <text evidence="1">The sequence shown here is derived from an EMBL/GenBank/DDBJ whole genome shotgun (WGS) entry which is preliminary data.</text>
</comment>
<proteinExistence type="predicted"/>
<accession>A0A0G1B9Q3</accession>
<protein>
    <submittedName>
        <fullName evidence="1">Uncharacterized protein</fullName>
    </submittedName>
</protein>
<name>A0A0G1B9Q3_9BACT</name>
<dbReference type="Proteomes" id="UP000033867">
    <property type="component" value="Unassembled WGS sequence"/>
</dbReference>
<sequence length="207" mass="22614">MFTKPQTVVDLKTLFLEGLINHTTKVTKISDDSVLSGVGYGIAKVAQKAMKDIALIESRLFVESAYGDHLDLIADRLGISPRFTAAGSSTYLRLVADPGTFYQRTIHSFTGAHGIEFELENDVTIGVHGFNYVKVRSTTTGKKTNVDPVSVNQVTPIPTGTFSNKVRYLTSLSKRTNSALAFSKRNCFLSKVSLTENGSRVICSLMI</sequence>
<reference evidence="1 2" key="1">
    <citation type="journal article" date="2015" name="Nature">
        <title>rRNA introns, odd ribosomes, and small enigmatic genomes across a large radiation of phyla.</title>
        <authorList>
            <person name="Brown C.T."/>
            <person name="Hug L.A."/>
            <person name="Thomas B.C."/>
            <person name="Sharon I."/>
            <person name="Castelle C.J."/>
            <person name="Singh A."/>
            <person name="Wilkins M.J."/>
            <person name="Williams K.H."/>
            <person name="Banfield J.F."/>
        </authorList>
    </citation>
    <scope>NUCLEOTIDE SEQUENCE [LARGE SCALE GENOMIC DNA]</scope>
</reference>
<dbReference type="EMBL" id="LCEK01000073">
    <property type="protein sequence ID" value="KKS69939.1"/>
    <property type="molecule type" value="Genomic_DNA"/>
</dbReference>
<evidence type="ECO:0000313" key="1">
    <source>
        <dbReference type="EMBL" id="KKS69939.1"/>
    </source>
</evidence>
<evidence type="ECO:0000313" key="2">
    <source>
        <dbReference type="Proteomes" id="UP000033867"/>
    </source>
</evidence>
<dbReference type="AlphaFoldDB" id="A0A0G1B9Q3"/>
<organism evidence="1 2">
    <name type="scientific">Candidatus Magasanikbacteria bacterium GW2011_GWE2_42_7</name>
    <dbReference type="NCBI Taxonomy" id="1619052"/>
    <lineage>
        <taxon>Bacteria</taxon>
        <taxon>Candidatus Magasanikiibacteriota</taxon>
    </lineage>
</organism>
<gene>
    <name evidence="1" type="ORF">UV42_C0073G0003</name>
</gene>